<evidence type="ECO:0000313" key="2">
    <source>
        <dbReference type="EMBL" id="SMG42524.1"/>
    </source>
</evidence>
<gene>
    <name evidence="2" type="ORF">SAMN06295960_2504</name>
</gene>
<dbReference type="CDD" id="cd06813">
    <property type="entry name" value="PLPDE_III_DSD_D-TA_like_2"/>
    <property type="match status" value="1"/>
</dbReference>
<dbReference type="OrthoDB" id="2445260at2"/>
<accession>A0A1X7KLX0</accession>
<dbReference type="STRING" id="1852522.SAMN06295960_2504"/>
<dbReference type="SUPFAM" id="SSF51419">
    <property type="entry name" value="PLP-binding barrel"/>
    <property type="match status" value="1"/>
</dbReference>
<dbReference type="RefSeq" id="WP_085494697.1">
    <property type="nucleotide sequence ID" value="NZ_FXAZ01000003.1"/>
</dbReference>
<dbReference type="GO" id="GO:0008721">
    <property type="term" value="F:D-serine ammonia-lyase activity"/>
    <property type="evidence" value="ECO:0007669"/>
    <property type="project" value="TreeGrafter"/>
</dbReference>
<dbReference type="InterPro" id="IPR029066">
    <property type="entry name" value="PLP-binding_barrel"/>
</dbReference>
<dbReference type="InterPro" id="IPR001608">
    <property type="entry name" value="Ala_racemase_N"/>
</dbReference>
<protein>
    <submittedName>
        <fullName evidence="2">D-serine deaminase, pyridoxal phosphate-dependent</fullName>
    </submittedName>
</protein>
<dbReference type="EMBL" id="FXAZ01000003">
    <property type="protein sequence ID" value="SMG42524.1"/>
    <property type="molecule type" value="Genomic_DNA"/>
</dbReference>
<reference evidence="2 3" key="1">
    <citation type="submission" date="2017-04" db="EMBL/GenBank/DDBJ databases">
        <authorList>
            <person name="Afonso C.L."/>
            <person name="Miller P.J."/>
            <person name="Scott M.A."/>
            <person name="Spackman E."/>
            <person name="Goraichik I."/>
            <person name="Dimitrov K.M."/>
            <person name="Suarez D.L."/>
            <person name="Swayne D.E."/>
        </authorList>
    </citation>
    <scope>NUCLEOTIDE SEQUENCE [LARGE SCALE GENOMIC DNA]</scope>
    <source>
        <strain evidence="2 3">11</strain>
    </source>
</reference>
<dbReference type="Gene3D" id="3.20.20.10">
    <property type="entry name" value="Alanine racemase"/>
    <property type="match status" value="1"/>
</dbReference>
<dbReference type="PANTHER" id="PTHR28004:SF2">
    <property type="entry name" value="D-SERINE DEHYDRATASE"/>
    <property type="match status" value="1"/>
</dbReference>
<organism evidence="2 3">
    <name type="scientific">Paenibacillus aquistagni</name>
    <dbReference type="NCBI Taxonomy" id="1852522"/>
    <lineage>
        <taxon>Bacteria</taxon>
        <taxon>Bacillati</taxon>
        <taxon>Bacillota</taxon>
        <taxon>Bacilli</taxon>
        <taxon>Bacillales</taxon>
        <taxon>Paenibacillaceae</taxon>
        <taxon>Paenibacillus</taxon>
    </lineage>
</organism>
<evidence type="ECO:0000259" key="1">
    <source>
        <dbReference type="Pfam" id="PF01168"/>
    </source>
</evidence>
<dbReference type="PANTHER" id="PTHR28004">
    <property type="entry name" value="ZGC:162816-RELATED"/>
    <property type="match status" value="1"/>
</dbReference>
<dbReference type="Proteomes" id="UP000193834">
    <property type="component" value="Unassembled WGS sequence"/>
</dbReference>
<dbReference type="Pfam" id="PF01168">
    <property type="entry name" value="Ala_racemase_N"/>
    <property type="match status" value="1"/>
</dbReference>
<sequence>MRTYAYYQSVFEHVPKPFAFVDLDLLDDNARAIASMAQGKNIRIASKSIRCVEILRRLLNSDSAYQGIMCFTAEEAAFLAGQGFDDLLLGYPQWQPQGLKAVLELIEAGKSITLMVDSIGHIEHLERLAEGCKRPIPVCIDIDMSVQYPGLRFGVWRSPISSWHAAEPVVQRIQASSWLRLDGMMGYEAQVAGVGDRAEGSIMTWAKNQLIRRLKKRSIQEAARRREEIIEHLRKLHALPRIVNAGGTGSLDSSCKEPWVTEVTVGSGFYSPGLFDHYASFRYQPAAAYGIEIVRQPQPDIITCLGGGYPASGAGGSDRLPKPYLPEGLKLLPLEGAGEVQTPLRYTGNTKLVVGDTVFFRHAKAGELCERFPFLYAVSNGRIVDQYATYRGMGECFL</sequence>
<dbReference type="InterPro" id="IPR051466">
    <property type="entry name" value="D-amino_acid_metab_enzyme"/>
</dbReference>
<feature type="domain" description="Alanine racemase N-terminal" evidence="1">
    <location>
        <begin position="21"/>
        <end position="270"/>
    </location>
</feature>
<name>A0A1X7KLX0_9BACL</name>
<keyword evidence="3" id="KW-1185">Reference proteome</keyword>
<proteinExistence type="predicted"/>
<evidence type="ECO:0000313" key="3">
    <source>
        <dbReference type="Proteomes" id="UP000193834"/>
    </source>
</evidence>
<dbReference type="AlphaFoldDB" id="A0A1X7KLX0"/>
<dbReference type="GO" id="GO:0036088">
    <property type="term" value="P:D-serine catabolic process"/>
    <property type="evidence" value="ECO:0007669"/>
    <property type="project" value="TreeGrafter"/>
</dbReference>